<sequence>MTKVGIIGGGLGGLTSAMLLAHKGFDVHVFEKNDHLGGKMMRMTLENAQFDFGPNTITMPDVFQRILQKTGVNPDDYLQFIKLETHTRNYFSDGTTFDLSTNKEEMINLLSQFEGEPAKEQYAKYLREIERLYRLSDRYFLHRTFTSWRDYLSPDLTKALLQVKPLQTLDSFHRTFFTNENLVQMLNRYATYIGSSPYIAPATFAMIAYLELMDGVYYVKGGNPTIAEALAKRSKELGVHLHLGVEVTKLEVSNKEVHAIELSNGDQIKVDEVIMNGDLLSVYPSLVAPEHRPSFSEKKIQRFEPSISAFVLLVALSKRFDSFIHHQVYFSSSYKEEFEQLFNKKQYPTDPTIYICNSSYTDKSVSPDGDNLFILVNAPTSSTPLDLEQYKQVIYKKLKRYGVDLVPHIKAEMIIDPTWIQTTFHAYQGSLYGPASNKMKDAFLRPANKARDLSNLYFVGGSTHPGGGSPMVTLSGENIANVLISKYS</sequence>
<evidence type="ECO:0000313" key="12">
    <source>
        <dbReference type="EMBL" id="XDI37291.1"/>
    </source>
</evidence>
<dbReference type="PANTHER" id="PTHR43734">
    <property type="entry name" value="PHYTOENE DESATURASE"/>
    <property type="match status" value="1"/>
</dbReference>
<evidence type="ECO:0000256" key="7">
    <source>
        <dbReference type="ARBA" id="ARBA00041900"/>
    </source>
</evidence>
<keyword evidence="2 10" id="KW-0125">Carotenoid biosynthesis</keyword>
<dbReference type="SUPFAM" id="SSF51905">
    <property type="entry name" value="FAD/NAD(P)-binding domain"/>
    <property type="match status" value="1"/>
</dbReference>
<evidence type="ECO:0000256" key="5">
    <source>
        <dbReference type="ARBA" id="ARBA00038194"/>
    </source>
</evidence>
<comment type="similarity">
    <text evidence="5">Belongs to the carotenoid/retinoid oxidoreductase family. CrtP subfamily.</text>
</comment>
<dbReference type="GO" id="GO:0016117">
    <property type="term" value="P:carotenoid biosynthetic process"/>
    <property type="evidence" value="ECO:0007669"/>
    <property type="project" value="UniProtKB-KW"/>
</dbReference>
<evidence type="ECO:0000259" key="11">
    <source>
        <dbReference type="Pfam" id="PF01593"/>
    </source>
</evidence>
<dbReference type="PANTHER" id="PTHR43734:SF7">
    <property type="entry name" value="4,4'-DIAPONEUROSPORENE OXYGENASE"/>
    <property type="match status" value="1"/>
</dbReference>
<dbReference type="AlphaFoldDB" id="A0AB39BVD0"/>
<protein>
    <recommendedName>
        <fullName evidence="6">4,4'-diaponeurosporene oxygenase</fullName>
    </recommendedName>
    <alternativeName>
        <fullName evidence="7">4,4'-diaponeurosporene oxidase</fullName>
    </alternativeName>
    <alternativeName>
        <fullName evidence="8">Carotenoid oxidase</fullName>
    </alternativeName>
</protein>
<comment type="pathway">
    <text evidence="4">Carotenoid biosynthesis; staphyloxanthin biosynthesis; staphyloxanthin from farnesyl diphosphate: step 3/5.</text>
</comment>
<accession>A0AB39BVD0</accession>
<dbReference type="NCBIfam" id="TIGR02734">
    <property type="entry name" value="crtI_fam"/>
    <property type="match status" value="1"/>
</dbReference>
<dbReference type="InterPro" id="IPR014105">
    <property type="entry name" value="Carotenoid/retinoid_OxRdtase"/>
</dbReference>
<comment type="cofactor">
    <cofactor evidence="1">
        <name>FAD</name>
        <dbReference type="ChEBI" id="CHEBI:57692"/>
    </cofactor>
</comment>
<organism evidence="12">
    <name type="scientific">Alkalihalophilus sp. As8PL</name>
    <dbReference type="NCBI Taxonomy" id="3237103"/>
    <lineage>
        <taxon>Bacteria</taxon>
        <taxon>Bacillati</taxon>
        <taxon>Bacillota</taxon>
        <taxon>Bacilli</taxon>
        <taxon>Bacillales</taxon>
        <taxon>Bacillaceae</taxon>
        <taxon>Alkalihalophilus</taxon>
    </lineage>
</organism>
<feature type="domain" description="Amine oxidase" evidence="11">
    <location>
        <begin position="11"/>
        <end position="483"/>
    </location>
</feature>
<reference evidence="12" key="1">
    <citation type="submission" date="2024-07" db="EMBL/GenBank/DDBJ databases">
        <title>Identification and characteristics of an arsenic-resistant bacterial isolate, which belongs to a novel species.</title>
        <authorList>
            <person name="Juszczyk A."/>
            <person name="Kowalczyk A."/>
            <person name="Was K."/>
            <person name="Kosowicz W."/>
            <person name="Budzyn A."/>
            <person name="Latowski D."/>
        </authorList>
    </citation>
    <scope>NUCLEOTIDE SEQUENCE</scope>
    <source>
        <strain evidence="12">As8PL</strain>
    </source>
</reference>
<name>A0AB39BVD0_9BACI</name>
<evidence type="ECO:0000256" key="1">
    <source>
        <dbReference type="ARBA" id="ARBA00001974"/>
    </source>
</evidence>
<dbReference type="Gene3D" id="3.50.50.60">
    <property type="entry name" value="FAD/NAD(P)-binding domain"/>
    <property type="match status" value="2"/>
</dbReference>
<evidence type="ECO:0000256" key="10">
    <source>
        <dbReference type="RuleBase" id="RU362075"/>
    </source>
</evidence>
<evidence type="ECO:0000256" key="9">
    <source>
        <dbReference type="ARBA" id="ARBA00048532"/>
    </source>
</evidence>
<dbReference type="Pfam" id="PF01593">
    <property type="entry name" value="Amino_oxidase"/>
    <property type="match status" value="1"/>
</dbReference>
<evidence type="ECO:0000256" key="6">
    <source>
        <dbReference type="ARBA" id="ARBA00039159"/>
    </source>
</evidence>
<evidence type="ECO:0000256" key="3">
    <source>
        <dbReference type="ARBA" id="ARBA00023002"/>
    </source>
</evidence>
<dbReference type="EMBL" id="CP162551">
    <property type="protein sequence ID" value="XDI37291.1"/>
    <property type="molecule type" value="Genomic_DNA"/>
</dbReference>
<proteinExistence type="inferred from homology"/>
<evidence type="ECO:0000256" key="8">
    <source>
        <dbReference type="ARBA" id="ARBA00042619"/>
    </source>
</evidence>
<dbReference type="RefSeq" id="WP_368504650.1">
    <property type="nucleotide sequence ID" value="NZ_CP162551.1"/>
</dbReference>
<dbReference type="InterPro" id="IPR002937">
    <property type="entry name" value="Amino_oxidase"/>
</dbReference>
<dbReference type="GO" id="GO:0016491">
    <property type="term" value="F:oxidoreductase activity"/>
    <property type="evidence" value="ECO:0007669"/>
    <property type="project" value="UniProtKB-KW"/>
</dbReference>
<gene>
    <name evidence="12" type="ORF">AB3N04_02950</name>
</gene>
<keyword evidence="3 10" id="KW-0560">Oxidoreductase</keyword>
<dbReference type="InterPro" id="IPR036188">
    <property type="entry name" value="FAD/NAD-bd_sf"/>
</dbReference>
<evidence type="ECO:0000256" key="4">
    <source>
        <dbReference type="ARBA" id="ARBA00037901"/>
    </source>
</evidence>
<comment type="catalytic activity">
    <reaction evidence="9">
        <text>all-trans-4,4'-diaponeurosporene + 2 AH2 + 2 O2 = 4,4'-diaponeurosporenal + 2 A + 3 H2O</text>
        <dbReference type="Rhea" id="RHEA:56104"/>
        <dbReference type="ChEBI" id="CHEBI:13193"/>
        <dbReference type="ChEBI" id="CHEBI:15377"/>
        <dbReference type="ChEBI" id="CHEBI:15379"/>
        <dbReference type="ChEBI" id="CHEBI:17499"/>
        <dbReference type="ChEBI" id="CHEBI:62743"/>
        <dbReference type="ChEBI" id="CHEBI:79065"/>
    </reaction>
</comment>
<evidence type="ECO:0000256" key="2">
    <source>
        <dbReference type="ARBA" id="ARBA00022746"/>
    </source>
</evidence>